<organism evidence="2">
    <name type="scientific">marine metagenome</name>
    <dbReference type="NCBI Taxonomy" id="408172"/>
    <lineage>
        <taxon>unclassified sequences</taxon>
        <taxon>metagenomes</taxon>
        <taxon>ecological metagenomes</taxon>
    </lineage>
</organism>
<accession>A0A382UR84</accession>
<dbReference type="EMBL" id="UINC01146187">
    <property type="protein sequence ID" value="SVD36769.1"/>
    <property type="molecule type" value="Genomic_DNA"/>
</dbReference>
<dbReference type="PROSITE" id="PS51257">
    <property type="entry name" value="PROKAR_LIPOPROTEIN"/>
    <property type="match status" value="1"/>
</dbReference>
<keyword evidence="1" id="KW-0812">Transmembrane</keyword>
<dbReference type="AlphaFoldDB" id="A0A382UR84"/>
<keyword evidence="1" id="KW-0472">Membrane</keyword>
<gene>
    <name evidence="2" type="ORF">METZ01_LOCUS389623</name>
</gene>
<keyword evidence="1" id="KW-1133">Transmembrane helix</keyword>
<protein>
    <submittedName>
        <fullName evidence="2">Uncharacterized protein</fullName>
    </submittedName>
</protein>
<reference evidence="2" key="1">
    <citation type="submission" date="2018-05" db="EMBL/GenBank/DDBJ databases">
        <authorList>
            <person name="Lanie J.A."/>
            <person name="Ng W.-L."/>
            <person name="Kazmierczak K.M."/>
            <person name="Andrzejewski T.M."/>
            <person name="Davidsen T.M."/>
            <person name="Wayne K.J."/>
            <person name="Tettelin H."/>
            <person name="Glass J.I."/>
            <person name="Rusch D."/>
            <person name="Podicherti R."/>
            <person name="Tsui H.-C.T."/>
            <person name="Winkler M.E."/>
        </authorList>
    </citation>
    <scope>NUCLEOTIDE SEQUENCE</scope>
</reference>
<sequence>MYKSYLLISLIVCVIMMVISCGDGVIGSKSNRTISHIEWSLGTLQDSTGYVVTNSGLKATGTITNVGDTTILAPWYVEAEFYVDSTFSFILGGDQVSYNENLYVNNSRFWTLEFSSSEIDESLYQDFAIKNFRAFIKK</sequence>
<name>A0A382UR84_9ZZZZ</name>
<feature type="transmembrane region" description="Helical" evidence="1">
    <location>
        <begin position="6"/>
        <end position="26"/>
    </location>
</feature>
<evidence type="ECO:0000313" key="2">
    <source>
        <dbReference type="EMBL" id="SVD36769.1"/>
    </source>
</evidence>
<evidence type="ECO:0000256" key="1">
    <source>
        <dbReference type="SAM" id="Phobius"/>
    </source>
</evidence>
<proteinExistence type="predicted"/>